<dbReference type="KEGG" id="mha:HF1_12700"/>
<gene>
    <name evidence="2" type="ORF">HF1_12700</name>
</gene>
<evidence type="ECO:0000313" key="3">
    <source>
        <dbReference type="Proteomes" id="UP000008637"/>
    </source>
</evidence>
<dbReference type="Proteomes" id="UP000008637">
    <property type="component" value="Chromosome"/>
</dbReference>
<name>E8ZJF7_MYCHL</name>
<keyword evidence="1" id="KW-1133">Transmembrane helix</keyword>
<keyword evidence="1" id="KW-0812">Transmembrane</keyword>
<organism evidence="2 3">
    <name type="scientific">Mycoplasma haemofelis (strain Langford 1)</name>
    <name type="common">Haemobartonella felis</name>
    <dbReference type="NCBI Taxonomy" id="941640"/>
    <lineage>
        <taxon>Bacteria</taxon>
        <taxon>Bacillati</taxon>
        <taxon>Mycoplasmatota</taxon>
        <taxon>Mollicutes</taxon>
        <taxon>Mycoplasmataceae</taxon>
        <taxon>Mycoplasma</taxon>
    </lineage>
</organism>
<feature type="transmembrane region" description="Helical" evidence="1">
    <location>
        <begin position="6"/>
        <end position="27"/>
    </location>
</feature>
<keyword evidence="1" id="KW-0472">Membrane</keyword>
<dbReference type="HOGENOM" id="CLU_1904399_0_0_14"/>
<proteinExistence type="predicted"/>
<reference evidence="2 3" key="1">
    <citation type="journal article" date="2011" name="J. Bacteriol.">
        <title>Complete genome sequence of Mycoplasma haemofelis, a hemotropic mycoplasma.</title>
        <authorList>
            <person name="Barker E.N."/>
            <person name="Helps C.R."/>
            <person name="Peters I.R."/>
            <person name="Darby A.C."/>
            <person name="Radford A.D."/>
            <person name="Tasker S."/>
        </authorList>
    </citation>
    <scope>NUCLEOTIDE SEQUENCE [LARGE SCALE GENOMIC DNA]</scope>
    <source>
        <strain evidence="2 3">Langford 1</strain>
    </source>
</reference>
<keyword evidence="3" id="KW-1185">Reference proteome</keyword>
<dbReference type="AlphaFoldDB" id="E8ZJF7"/>
<accession>E8ZJF7</accession>
<evidence type="ECO:0000313" key="2">
    <source>
        <dbReference type="EMBL" id="CBY93278.1"/>
    </source>
</evidence>
<sequence>MTSKGILLASTSSVAAASGGAGLYFLVSPQGEKERSFKEIFKEETKRAIISITTEDNDGWKAAVTAYKTDNTDKESDAWSLSDWSTIKSQGTLDHTHASKLKEECARRIEMKFKGKKDEGYLEVFKWCTKAIQ</sequence>
<dbReference type="EMBL" id="FR773153">
    <property type="protein sequence ID" value="CBY93278.1"/>
    <property type="molecule type" value="Genomic_DNA"/>
</dbReference>
<dbReference type="OrthoDB" id="9843544at2"/>
<protein>
    <submittedName>
        <fullName evidence="2">Uncharacterized protein</fullName>
    </submittedName>
</protein>
<evidence type="ECO:0000256" key="1">
    <source>
        <dbReference type="SAM" id="Phobius"/>
    </source>
</evidence>